<dbReference type="InterPro" id="IPR003599">
    <property type="entry name" value="Ig_sub"/>
</dbReference>
<dbReference type="InterPro" id="IPR007110">
    <property type="entry name" value="Ig-like_dom"/>
</dbReference>
<dbReference type="STRING" id="6282.A0A2K6W591"/>
<dbReference type="PANTHER" id="PTHR10075">
    <property type="entry name" value="BASIGIN RELATED"/>
    <property type="match status" value="1"/>
</dbReference>
<dbReference type="Pfam" id="PF13927">
    <property type="entry name" value="Ig_3"/>
    <property type="match status" value="1"/>
</dbReference>
<evidence type="ECO:0000259" key="13">
    <source>
        <dbReference type="PROSITE" id="PS50853"/>
    </source>
</evidence>
<dbReference type="GO" id="GO:1905489">
    <property type="term" value="P:regulation of sensory neuron axon guidance"/>
    <property type="evidence" value="ECO:0007669"/>
    <property type="project" value="EnsemblMetazoa"/>
</dbReference>
<evidence type="ECO:0000256" key="8">
    <source>
        <dbReference type="ARBA" id="ARBA00023319"/>
    </source>
</evidence>
<dbReference type="EnsemblMetazoa" id="OVOC5391.1">
    <property type="protein sequence ID" value="OVOC5391.1"/>
    <property type="gene ID" value="WBGene00242200"/>
</dbReference>
<dbReference type="SMART" id="SM00409">
    <property type="entry name" value="IG"/>
    <property type="match status" value="5"/>
</dbReference>
<protein>
    <submittedName>
        <fullName evidence="14">Uncharacterized protein</fullName>
    </submittedName>
</protein>
<dbReference type="SMART" id="SM00408">
    <property type="entry name" value="IGc2"/>
    <property type="match status" value="5"/>
</dbReference>
<evidence type="ECO:0000259" key="12">
    <source>
        <dbReference type="PROSITE" id="PS50835"/>
    </source>
</evidence>
<feature type="domain" description="Fibronectin type-III" evidence="13">
    <location>
        <begin position="776"/>
        <end position="870"/>
    </location>
</feature>
<name>A0A2K6W591_ONCVO</name>
<reference evidence="14" key="2">
    <citation type="submission" date="2018-02" db="UniProtKB">
        <authorList>
            <consortium name="EnsemblMetazoa"/>
        </authorList>
    </citation>
    <scope>IDENTIFICATION</scope>
</reference>
<dbReference type="CDD" id="cd00063">
    <property type="entry name" value="FN3"/>
    <property type="match status" value="3"/>
</dbReference>
<comment type="subcellular location">
    <subcellularLocation>
        <location evidence="1">Membrane</location>
        <topology evidence="1">Single-pass membrane protein</topology>
    </subcellularLocation>
</comment>
<dbReference type="GO" id="GO:0001764">
    <property type="term" value="P:neuron migration"/>
    <property type="evidence" value="ECO:0007669"/>
    <property type="project" value="EnsemblMetazoa"/>
</dbReference>
<keyword evidence="5 10" id="KW-1133">Transmembrane helix</keyword>
<dbReference type="PROSITE" id="PS50835">
    <property type="entry name" value="IG_LIKE"/>
    <property type="match status" value="5"/>
</dbReference>
<dbReference type="SMART" id="SM00060">
    <property type="entry name" value="FN3"/>
    <property type="match status" value="3"/>
</dbReference>
<feature type="region of interest" description="Disordered" evidence="9">
    <location>
        <begin position="1106"/>
        <end position="1174"/>
    </location>
</feature>
<evidence type="ECO:0000256" key="4">
    <source>
        <dbReference type="ARBA" id="ARBA00022737"/>
    </source>
</evidence>
<keyword evidence="2 10" id="KW-0812">Transmembrane</keyword>
<evidence type="ECO:0000256" key="1">
    <source>
        <dbReference type="ARBA" id="ARBA00004167"/>
    </source>
</evidence>
<feature type="domain" description="Ig-like" evidence="12">
    <location>
        <begin position="239"/>
        <end position="324"/>
    </location>
</feature>
<dbReference type="SMART" id="SM00406">
    <property type="entry name" value="IGv"/>
    <property type="match status" value="3"/>
</dbReference>
<reference evidence="15" key="1">
    <citation type="submission" date="2013-10" db="EMBL/GenBank/DDBJ databases">
        <title>Genome sequencing of Onchocerca volvulus.</title>
        <authorList>
            <person name="Cotton J."/>
            <person name="Tsai J."/>
            <person name="Stanley E."/>
            <person name="Tracey A."/>
            <person name="Holroyd N."/>
            <person name="Lustigman S."/>
            <person name="Berriman M."/>
        </authorList>
    </citation>
    <scope>NUCLEOTIDE SEQUENCE</scope>
</reference>
<dbReference type="SUPFAM" id="SSF49265">
    <property type="entry name" value="Fibronectin type III"/>
    <property type="match status" value="2"/>
</dbReference>
<dbReference type="Pfam" id="PF07679">
    <property type="entry name" value="I-set"/>
    <property type="match status" value="4"/>
</dbReference>
<dbReference type="Pfam" id="PF00041">
    <property type="entry name" value="fn3"/>
    <property type="match status" value="3"/>
</dbReference>
<dbReference type="FunFam" id="2.60.40.10:FF:000189">
    <property type="entry name" value="Neogenin isoform 3"/>
    <property type="match status" value="1"/>
</dbReference>
<feature type="compositionally biased region" description="Polar residues" evidence="9">
    <location>
        <begin position="1308"/>
        <end position="1332"/>
    </location>
</feature>
<dbReference type="InterPro" id="IPR013783">
    <property type="entry name" value="Ig-like_fold"/>
</dbReference>
<feature type="compositionally biased region" description="Polar residues" evidence="9">
    <location>
        <begin position="1217"/>
        <end position="1226"/>
    </location>
</feature>
<dbReference type="GO" id="GO:0070593">
    <property type="term" value="P:dendrite self-avoidance"/>
    <property type="evidence" value="ECO:0007669"/>
    <property type="project" value="TreeGrafter"/>
</dbReference>
<keyword evidence="3 11" id="KW-0732">Signal</keyword>
<dbReference type="InterPro" id="IPR036179">
    <property type="entry name" value="Ig-like_dom_sf"/>
</dbReference>
<dbReference type="Proteomes" id="UP000024404">
    <property type="component" value="Unassembled WGS sequence"/>
</dbReference>
<evidence type="ECO:0000256" key="3">
    <source>
        <dbReference type="ARBA" id="ARBA00022729"/>
    </source>
</evidence>
<feature type="domain" description="Ig-like" evidence="12">
    <location>
        <begin position="432"/>
        <end position="523"/>
    </location>
</feature>
<feature type="compositionally biased region" description="Basic and acidic residues" evidence="9">
    <location>
        <begin position="1274"/>
        <end position="1289"/>
    </location>
</feature>
<dbReference type="InterPro" id="IPR036116">
    <property type="entry name" value="FN3_sf"/>
</dbReference>
<dbReference type="GO" id="GO:0097374">
    <property type="term" value="P:sensory neuron axon guidance"/>
    <property type="evidence" value="ECO:0007669"/>
    <property type="project" value="EnsemblMetazoa"/>
</dbReference>
<organism evidence="14 15">
    <name type="scientific">Onchocerca volvulus</name>
    <dbReference type="NCBI Taxonomy" id="6282"/>
    <lineage>
        <taxon>Eukaryota</taxon>
        <taxon>Metazoa</taxon>
        <taxon>Ecdysozoa</taxon>
        <taxon>Nematoda</taxon>
        <taxon>Chromadorea</taxon>
        <taxon>Rhabditida</taxon>
        <taxon>Spirurina</taxon>
        <taxon>Spiruromorpha</taxon>
        <taxon>Filarioidea</taxon>
        <taxon>Onchocercidae</taxon>
        <taxon>Onchocerca</taxon>
    </lineage>
</organism>
<dbReference type="GO" id="GO:0008046">
    <property type="term" value="F:axon guidance receptor activity"/>
    <property type="evidence" value="ECO:0007669"/>
    <property type="project" value="EnsemblMetazoa"/>
</dbReference>
<evidence type="ECO:0000256" key="2">
    <source>
        <dbReference type="ARBA" id="ARBA00022692"/>
    </source>
</evidence>
<evidence type="ECO:0000256" key="7">
    <source>
        <dbReference type="ARBA" id="ARBA00023157"/>
    </source>
</evidence>
<feature type="chain" id="PRO_5014295859" evidence="11">
    <location>
        <begin position="36"/>
        <end position="1339"/>
    </location>
</feature>
<evidence type="ECO:0000313" key="15">
    <source>
        <dbReference type="Proteomes" id="UP000024404"/>
    </source>
</evidence>
<keyword evidence="7" id="KW-1015">Disulfide bond</keyword>
<dbReference type="SUPFAM" id="SSF48726">
    <property type="entry name" value="Immunoglobulin"/>
    <property type="match status" value="5"/>
</dbReference>
<sequence length="1339" mass="147466">MFCHTAATVYNTSKYSTASIIILLSLLLSMGISNADETTEDGMPIITEHPLDVIVAKGEPATLNCAAKGPDLQITWFKDGEPVITNNEEKNSHRLVLHTGALFLLRVNNGKGKDADSGTYYCVAKNKYGEVWSREASLKIAMLRDDFRIRPRPVQAVIGNRAVLECSPPRGFPEPVVSWRKDEQDLRPQDEDGIVLHPSGNLVIEKVQRSDAGFYQCVATNMVGERISNPARLSVYEKPYFLQKPQNLTVEVGSSVLFDCRVSGDPMPSISWKKRNQQMPVGRAYIASDNRGLRIDKVQSNDAGEYICQAKNPAGSIETSALLRVHAAPSFTKTPRDILVDSGSTAKFRCEAEGQPQPALFWSREGQQEVFFPGHTSPDGRIKVTFDGDLTVADVRPADEGNYVCAAMNLAGSSLTKAALKVTSKTLPSHPPPIIEHGHSNQTLMIGASAILPCAANGRSIPQISWLKNGEQINLEDANFETRFKQLSSGSLQIDELKKSDTGVYTCRARNQDGESTWTASLVVEEHTNPSVTFTRMPNLSAFPSAPGKPSVQNVTEDGVDLGWAIPERNGVTLINGYLLQYFSPEMGQTWFNVPDYISGPRYHLRNLKSSHSYIFIVRAENSEGIGPPSPMSDAIQIKPQKEQSEREVTNADMDLDTARERIASEQLIKLDEATTVNATAVKLSWKRRRDEPLVEGYYIKWRAVPTTSGQKQAGANGIDSHWVNISKPDTDTYIVNGLRPFKNYEFFVIPYHKTVQGMPSNSLNGATSEAPPTSPPTDVRVRMMNLTTLRISWRPPPADGINGILKGFQIIVLGSGAKYNRNITTNERAASVTLFHLIPEMTYGVKVAARSNAGVGVYHGLEAVTMNEATLREHIQLMSGISSGDRLLHIIKRPWFIATAGVLIWITFIALITFMWWRWRKSKGKAAARLGMPFIKINDGSVHLTARDALWMDHSNFNSAQRSLLNSSINGAHCNGPPIYTQTPHQVDFYMDGQILHRDTSAHMLGTMNRAQSPNHYHYAALTAGGASSLSTFYSGHQVLDDPSPYATTTLVMSNRQRWLKDHMLRAPMPPSNPVPSAPPARFKENAKHHNTLGERRSPFVDSKMRSISHHHSGSPPHTDVSYVQSSDGTGGSSNGRNKGDALNGKRSPPKQTLLDMIPPPPPNAPPSDVQNDTHAKELVDSPDSHLMDVNEHYDAVSDALLFENDGRHIHEKPNLANNRPSSRNRINHRSGAVGSCGGGQEADDSQRSSLMNDNNRSAFCSSSEADEENSEEDNHVRRSSSRTDRSQSPEYSAHRPSQPCMGVSASALTQSSYDGISAVRSSSRLKSMSRNCKKDLV</sequence>
<dbReference type="GO" id="GO:0007156">
    <property type="term" value="P:homophilic cell adhesion via plasma membrane adhesion molecules"/>
    <property type="evidence" value="ECO:0007669"/>
    <property type="project" value="TreeGrafter"/>
</dbReference>
<dbReference type="FunFam" id="2.60.40.10:FF:000008">
    <property type="entry name" value="roundabout homolog 2 isoform X2"/>
    <property type="match status" value="2"/>
</dbReference>
<feature type="region of interest" description="Disordered" evidence="9">
    <location>
        <begin position="1212"/>
        <end position="1339"/>
    </location>
</feature>
<keyword evidence="8" id="KW-0393">Immunoglobulin domain</keyword>
<evidence type="ECO:0000313" key="14">
    <source>
        <dbReference type="EnsemblMetazoa" id="OVOC5391.2"/>
    </source>
</evidence>
<evidence type="ECO:0000256" key="11">
    <source>
        <dbReference type="SAM" id="SignalP"/>
    </source>
</evidence>
<dbReference type="GO" id="GO:0098632">
    <property type="term" value="F:cell-cell adhesion mediator activity"/>
    <property type="evidence" value="ECO:0007669"/>
    <property type="project" value="TreeGrafter"/>
</dbReference>
<dbReference type="AlphaFoldDB" id="A0A2K6W591"/>
<feature type="transmembrane region" description="Helical" evidence="10">
    <location>
        <begin position="896"/>
        <end position="918"/>
    </location>
</feature>
<feature type="domain" description="Ig-like" evidence="12">
    <location>
        <begin position="44"/>
        <end position="139"/>
    </location>
</feature>
<accession>A0A2K6W591</accession>
<dbReference type="EnsemblMetazoa" id="OVOC5391.2">
    <property type="protein sequence ID" value="OVOC5391.2"/>
    <property type="gene ID" value="WBGene00242200"/>
</dbReference>
<feature type="domain" description="Fibronectin type-III" evidence="13">
    <location>
        <begin position="546"/>
        <end position="641"/>
    </location>
</feature>
<dbReference type="GO" id="GO:0005886">
    <property type="term" value="C:plasma membrane"/>
    <property type="evidence" value="ECO:0007669"/>
    <property type="project" value="EnsemblMetazoa"/>
</dbReference>
<dbReference type="Gene3D" id="2.60.40.10">
    <property type="entry name" value="Immunoglobulins"/>
    <property type="match status" value="8"/>
</dbReference>
<dbReference type="GO" id="GO:0030424">
    <property type="term" value="C:axon"/>
    <property type="evidence" value="ECO:0007669"/>
    <property type="project" value="TreeGrafter"/>
</dbReference>
<keyword evidence="4" id="KW-0677">Repeat</keyword>
<keyword evidence="15" id="KW-1185">Reference proteome</keyword>
<dbReference type="InterPro" id="IPR013098">
    <property type="entry name" value="Ig_I-set"/>
</dbReference>
<evidence type="ECO:0000256" key="9">
    <source>
        <dbReference type="SAM" id="MobiDB-lite"/>
    </source>
</evidence>
<feature type="domain" description="Ig-like" evidence="12">
    <location>
        <begin position="329"/>
        <end position="423"/>
    </location>
</feature>
<dbReference type="FunFam" id="2.60.40.10:FF:000032">
    <property type="entry name" value="palladin isoform X1"/>
    <property type="match status" value="1"/>
</dbReference>
<dbReference type="PROSITE" id="PS50853">
    <property type="entry name" value="FN3"/>
    <property type="match status" value="3"/>
</dbReference>
<keyword evidence="6 10" id="KW-0472">Membrane</keyword>
<feature type="domain" description="Ig-like" evidence="12">
    <location>
        <begin position="145"/>
        <end position="234"/>
    </location>
</feature>
<feature type="domain" description="Fibronectin type-III" evidence="13">
    <location>
        <begin position="664"/>
        <end position="771"/>
    </location>
</feature>
<evidence type="ECO:0000256" key="5">
    <source>
        <dbReference type="ARBA" id="ARBA00022989"/>
    </source>
</evidence>
<evidence type="ECO:0000256" key="10">
    <source>
        <dbReference type="SAM" id="Phobius"/>
    </source>
</evidence>
<dbReference type="InterPro" id="IPR013106">
    <property type="entry name" value="Ig_V-set"/>
</dbReference>
<dbReference type="InterPro" id="IPR003961">
    <property type="entry name" value="FN3_dom"/>
</dbReference>
<dbReference type="GO" id="GO:0033563">
    <property type="term" value="P:dorsal/ventral axon guidance"/>
    <property type="evidence" value="ECO:0007669"/>
    <property type="project" value="EnsemblMetazoa"/>
</dbReference>
<dbReference type="PANTHER" id="PTHR10075:SF103">
    <property type="entry name" value="ROUNDABOUT HOMOLOG 4"/>
    <property type="match status" value="1"/>
</dbReference>
<proteinExistence type="predicted"/>
<dbReference type="EMBL" id="CMVM020000154">
    <property type="status" value="NOT_ANNOTATED_CDS"/>
    <property type="molecule type" value="Genomic_DNA"/>
</dbReference>
<feature type="signal peptide" evidence="11">
    <location>
        <begin position="1"/>
        <end position="35"/>
    </location>
</feature>
<evidence type="ECO:0000256" key="6">
    <source>
        <dbReference type="ARBA" id="ARBA00023136"/>
    </source>
</evidence>
<dbReference type="InterPro" id="IPR003598">
    <property type="entry name" value="Ig_sub2"/>
</dbReference>
<feature type="compositionally biased region" description="Polar residues" evidence="9">
    <location>
        <begin position="1249"/>
        <end position="1262"/>
    </location>
</feature>